<protein>
    <submittedName>
        <fullName evidence="7">Uncharacterized protein</fullName>
    </submittedName>
</protein>
<dbReference type="GO" id="GO:0016020">
    <property type="term" value="C:membrane"/>
    <property type="evidence" value="ECO:0007669"/>
    <property type="project" value="UniProtKB-SubCell"/>
</dbReference>
<dbReference type="PANTHER" id="PTHR12270:SF52">
    <property type="entry name" value="GLYCOSYLTRANSFERASE-LIKE PROTEIN GNT13-RELATED"/>
    <property type="match status" value="1"/>
</dbReference>
<keyword evidence="3" id="KW-0735">Signal-anchor</keyword>
<evidence type="ECO:0000256" key="3">
    <source>
        <dbReference type="ARBA" id="ARBA00022968"/>
    </source>
</evidence>
<dbReference type="GO" id="GO:0015020">
    <property type="term" value="F:glucuronosyltransferase activity"/>
    <property type="evidence" value="ECO:0007669"/>
    <property type="project" value="TreeGrafter"/>
</dbReference>
<dbReference type="SUPFAM" id="SSF53448">
    <property type="entry name" value="Nucleotide-diphospho-sugar transferases"/>
    <property type="match status" value="1"/>
</dbReference>
<dbReference type="Pfam" id="PF13896">
    <property type="entry name" value="Glyco_transf_49"/>
    <property type="match status" value="1"/>
</dbReference>
<keyword evidence="6" id="KW-0325">Glycoprotein</keyword>
<dbReference type="AlphaFoldDB" id="A0A8J1UWZ8"/>
<name>A0A8J1UWZ8_OWEFU</name>
<reference evidence="7" key="1">
    <citation type="submission" date="2022-03" db="EMBL/GenBank/DDBJ databases">
        <authorList>
            <person name="Martin C."/>
        </authorList>
    </citation>
    <scope>NUCLEOTIDE SEQUENCE</scope>
</reference>
<evidence type="ECO:0000313" key="7">
    <source>
        <dbReference type="EMBL" id="CAH1772632.1"/>
    </source>
</evidence>
<accession>A0A8J1UWZ8</accession>
<evidence type="ECO:0000256" key="1">
    <source>
        <dbReference type="ARBA" id="ARBA00004606"/>
    </source>
</evidence>
<organism evidence="7 8">
    <name type="scientific">Owenia fusiformis</name>
    <name type="common">Polychaete worm</name>
    <dbReference type="NCBI Taxonomy" id="6347"/>
    <lineage>
        <taxon>Eukaryota</taxon>
        <taxon>Metazoa</taxon>
        <taxon>Spiralia</taxon>
        <taxon>Lophotrochozoa</taxon>
        <taxon>Annelida</taxon>
        <taxon>Polychaeta</taxon>
        <taxon>Sedentaria</taxon>
        <taxon>Canalipalpata</taxon>
        <taxon>Sabellida</taxon>
        <taxon>Oweniida</taxon>
        <taxon>Oweniidae</taxon>
        <taxon>Owenia</taxon>
    </lineage>
</organism>
<dbReference type="Gene3D" id="3.90.550.10">
    <property type="entry name" value="Spore Coat Polysaccharide Biosynthesis Protein SpsA, Chain A"/>
    <property type="match status" value="1"/>
</dbReference>
<dbReference type="Proteomes" id="UP000749559">
    <property type="component" value="Unassembled WGS sequence"/>
</dbReference>
<evidence type="ECO:0000256" key="2">
    <source>
        <dbReference type="ARBA" id="ARBA00022692"/>
    </source>
</evidence>
<keyword evidence="4" id="KW-1133">Transmembrane helix</keyword>
<proteinExistence type="predicted"/>
<evidence type="ECO:0000256" key="4">
    <source>
        <dbReference type="ARBA" id="ARBA00022989"/>
    </source>
</evidence>
<comment type="caution">
    <text evidence="7">The sequence shown here is derived from an EMBL/GenBank/DDBJ whole genome shotgun (WGS) entry which is preliminary data.</text>
</comment>
<evidence type="ECO:0000313" key="8">
    <source>
        <dbReference type="Proteomes" id="UP000749559"/>
    </source>
</evidence>
<dbReference type="EMBL" id="CAIIXF020000001">
    <property type="protein sequence ID" value="CAH1772632.1"/>
    <property type="molecule type" value="Genomic_DNA"/>
</dbReference>
<dbReference type="PANTHER" id="PTHR12270">
    <property type="entry name" value="GLYCOSYLTRANSFERASE-RELATED"/>
    <property type="match status" value="1"/>
</dbReference>
<evidence type="ECO:0000256" key="6">
    <source>
        <dbReference type="ARBA" id="ARBA00023180"/>
    </source>
</evidence>
<sequence length="567" mass="65151">MARPMKVKKILYISITIVMIFVILSYKHTTKDTVLKRRDIPIDRTTEIKEISLATMDVFDKDDLTLPDGWWVSRKDIWKEENDCGTEGLQSHCAKVLVTKCRPKSKNMNLFIPLKQNEALRGFYLSLRSSGKNLVMNRTLFSDDVFFFGAMVAVRHSDFSTQILEMSLPPGGEGYTKSDLHIVPFGKASVTSITIALTCHGFVGKAKFTDIQLKPILNTQLSDISPSDFVESCPTLPSPLPDTPKFKMKHVVISKGKFDVENSMLTLITQLSLARLDALERVIKIWDGPVAALVVYVPLVEGDDIEDQEKQRQLAHTRIMKVLNSGRIRNCHIIYVYGNQPDEEYPVNHLRNIGIRTVKTEYMFILDVDFIPSSDFQKSFELAFKRQYQTASEARFKKEVYVSPAFECVQACGEGHLPRQKRDLIDTVSKKKPDVQIFRGRVAPDAHGSTDYAQWYTTDKMYSTTNYQNSYEPYIIIRKHDNIPVFDERFSAYGMNKVGFMMELKASGYEFVVLPDCWVTHVPHENSPDKNKFLHSRIEKLKNRILRFEYLLDLSRKYRIGKCQTQT</sequence>
<evidence type="ECO:0000256" key="5">
    <source>
        <dbReference type="ARBA" id="ARBA00023136"/>
    </source>
</evidence>
<dbReference type="InterPro" id="IPR051292">
    <property type="entry name" value="Xyl/GlcA_transferase"/>
</dbReference>
<dbReference type="GO" id="GO:0042285">
    <property type="term" value="F:xylosyltransferase activity"/>
    <property type="evidence" value="ECO:0007669"/>
    <property type="project" value="TreeGrafter"/>
</dbReference>
<keyword evidence="5" id="KW-0472">Membrane</keyword>
<dbReference type="OrthoDB" id="411524at2759"/>
<keyword evidence="2" id="KW-0812">Transmembrane</keyword>
<gene>
    <name evidence="7" type="ORF">OFUS_LOCUS361</name>
</gene>
<dbReference type="GO" id="GO:0035269">
    <property type="term" value="P:protein O-linked glycosylation via mannose"/>
    <property type="evidence" value="ECO:0007669"/>
    <property type="project" value="TreeGrafter"/>
</dbReference>
<dbReference type="InterPro" id="IPR029044">
    <property type="entry name" value="Nucleotide-diphossugar_trans"/>
</dbReference>
<comment type="subcellular location">
    <subcellularLocation>
        <location evidence="1">Membrane</location>
        <topology evidence="1">Single-pass type II membrane protein</topology>
    </subcellularLocation>
</comment>
<keyword evidence="8" id="KW-1185">Reference proteome</keyword>